<reference evidence="4" key="1">
    <citation type="submission" date="2016-12" db="EMBL/GenBank/DDBJ databases">
        <title>Comparative genomics of four Isosphaeraceae planctomycetes: a common pool of plasmids and glycoside hydrolase genes.</title>
        <authorList>
            <person name="Ivanova A."/>
        </authorList>
    </citation>
    <scope>NUCLEOTIDE SEQUENCE [LARGE SCALE GENOMIC DNA]</scope>
    <source>
        <strain evidence="4">PX4</strain>
    </source>
</reference>
<protein>
    <recommendedName>
        <fullName evidence="2">Polysaccharide export protein N-terminal domain-containing protein</fullName>
    </recommendedName>
</protein>
<evidence type="ECO:0000313" key="3">
    <source>
        <dbReference type="EMBL" id="APW60345.1"/>
    </source>
</evidence>
<dbReference type="EMBL" id="CP019082">
    <property type="protein sequence ID" value="APW60345.1"/>
    <property type="molecule type" value="Genomic_DNA"/>
</dbReference>
<dbReference type="InterPro" id="IPR003715">
    <property type="entry name" value="Poly_export_N"/>
</dbReference>
<dbReference type="PANTHER" id="PTHR33619:SF3">
    <property type="entry name" value="POLYSACCHARIDE EXPORT PROTEIN GFCE-RELATED"/>
    <property type="match status" value="1"/>
</dbReference>
<dbReference type="RefSeq" id="WP_076344924.1">
    <property type="nucleotide sequence ID" value="NZ_CP019082.1"/>
</dbReference>
<dbReference type="KEGG" id="pbor:BSF38_01813"/>
<dbReference type="InterPro" id="IPR049712">
    <property type="entry name" value="Poly_export"/>
</dbReference>
<name>A0A1U7CN31_9BACT</name>
<evidence type="ECO:0000313" key="4">
    <source>
        <dbReference type="Proteomes" id="UP000186309"/>
    </source>
</evidence>
<sequence length="248" mass="27123">MTARMPTVEARRCRNALLAGLSLAMTLTGPGCASGRQRREVERVPTRGVVDIEQARELDKTTMPRYVVEPPDELDVTVKPSPADWGMQTFVVQQDGILDLGLYGDVYVVGLTLEQVEQRIAQQLAVEAAQRGQKVTEPFRVSAKLSTSQSKFYYVLGTVTTQGRFPIKGNETALDAILLAGLKSNSLPEKAYLVRPHAVGGPDQVLRIDYCAIKERGDTVTNYQLFPGDRVVVPGTKPPSLIATLLGR</sequence>
<dbReference type="GO" id="GO:0015159">
    <property type="term" value="F:polysaccharide transmembrane transporter activity"/>
    <property type="evidence" value="ECO:0007669"/>
    <property type="project" value="InterPro"/>
</dbReference>
<evidence type="ECO:0000259" key="2">
    <source>
        <dbReference type="Pfam" id="PF02563"/>
    </source>
</evidence>
<dbReference type="Pfam" id="PF02563">
    <property type="entry name" value="Poly_export"/>
    <property type="match status" value="1"/>
</dbReference>
<gene>
    <name evidence="3" type="ORF">BSF38_01813</name>
</gene>
<evidence type="ECO:0000256" key="1">
    <source>
        <dbReference type="ARBA" id="ARBA00022729"/>
    </source>
</evidence>
<feature type="domain" description="Polysaccharide export protein N-terminal" evidence="2">
    <location>
        <begin position="63"/>
        <end position="125"/>
    </location>
</feature>
<dbReference type="AlphaFoldDB" id="A0A1U7CN31"/>
<accession>A0A1U7CN31</accession>
<proteinExistence type="predicted"/>
<organism evidence="3 4">
    <name type="scientific">Paludisphaera borealis</name>
    <dbReference type="NCBI Taxonomy" id="1387353"/>
    <lineage>
        <taxon>Bacteria</taxon>
        <taxon>Pseudomonadati</taxon>
        <taxon>Planctomycetota</taxon>
        <taxon>Planctomycetia</taxon>
        <taxon>Isosphaerales</taxon>
        <taxon>Isosphaeraceae</taxon>
        <taxon>Paludisphaera</taxon>
    </lineage>
</organism>
<dbReference type="PANTHER" id="PTHR33619">
    <property type="entry name" value="POLYSACCHARIDE EXPORT PROTEIN GFCE-RELATED"/>
    <property type="match status" value="1"/>
</dbReference>
<dbReference type="Gene3D" id="3.10.560.10">
    <property type="entry name" value="Outer membrane lipoprotein wza domain like"/>
    <property type="match status" value="1"/>
</dbReference>
<dbReference type="Proteomes" id="UP000186309">
    <property type="component" value="Chromosome"/>
</dbReference>
<dbReference type="Gene3D" id="3.30.1950.10">
    <property type="entry name" value="wza like domain"/>
    <property type="match status" value="1"/>
</dbReference>
<keyword evidence="4" id="KW-1185">Reference proteome</keyword>
<keyword evidence="1" id="KW-0732">Signal</keyword>
<dbReference type="OrthoDB" id="279464at2"/>
<dbReference type="STRING" id="1387353.BSF38_01813"/>